<gene>
    <name evidence="2" type="ORF">FIBSPDRAFT_871273</name>
</gene>
<sequence length="60" mass="6509">MAQYALLITLWLLAGLSPPTESTNSTGSARHPSFALSPLRGEKHASSPGCYLLQVLVIWR</sequence>
<dbReference type="Proteomes" id="UP000076532">
    <property type="component" value="Unassembled WGS sequence"/>
</dbReference>
<keyword evidence="3" id="KW-1185">Reference proteome</keyword>
<feature type="signal peptide" evidence="1">
    <location>
        <begin position="1"/>
        <end position="22"/>
    </location>
</feature>
<dbReference type="AlphaFoldDB" id="A0A166AG40"/>
<feature type="chain" id="PRO_5007870599" evidence="1">
    <location>
        <begin position="23"/>
        <end position="60"/>
    </location>
</feature>
<dbReference type="EMBL" id="KV417661">
    <property type="protein sequence ID" value="KZP11569.1"/>
    <property type="molecule type" value="Genomic_DNA"/>
</dbReference>
<proteinExistence type="predicted"/>
<name>A0A166AG40_9AGAM</name>
<organism evidence="2 3">
    <name type="scientific">Athelia psychrophila</name>
    <dbReference type="NCBI Taxonomy" id="1759441"/>
    <lineage>
        <taxon>Eukaryota</taxon>
        <taxon>Fungi</taxon>
        <taxon>Dikarya</taxon>
        <taxon>Basidiomycota</taxon>
        <taxon>Agaricomycotina</taxon>
        <taxon>Agaricomycetes</taxon>
        <taxon>Agaricomycetidae</taxon>
        <taxon>Atheliales</taxon>
        <taxon>Atheliaceae</taxon>
        <taxon>Athelia</taxon>
    </lineage>
</organism>
<reference evidence="2 3" key="1">
    <citation type="journal article" date="2016" name="Mol. Biol. Evol.">
        <title>Comparative Genomics of Early-Diverging Mushroom-Forming Fungi Provides Insights into the Origins of Lignocellulose Decay Capabilities.</title>
        <authorList>
            <person name="Nagy L.G."/>
            <person name="Riley R."/>
            <person name="Tritt A."/>
            <person name="Adam C."/>
            <person name="Daum C."/>
            <person name="Floudas D."/>
            <person name="Sun H."/>
            <person name="Yadav J.S."/>
            <person name="Pangilinan J."/>
            <person name="Larsson K.H."/>
            <person name="Matsuura K."/>
            <person name="Barry K."/>
            <person name="Labutti K."/>
            <person name="Kuo R."/>
            <person name="Ohm R.A."/>
            <person name="Bhattacharya S.S."/>
            <person name="Shirouzu T."/>
            <person name="Yoshinaga Y."/>
            <person name="Martin F.M."/>
            <person name="Grigoriev I.V."/>
            <person name="Hibbett D.S."/>
        </authorList>
    </citation>
    <scope>NUCLEOTIDE SEQUENCE [LARGE SCALE GENOMIC DNA]</scope>
    <source>
        <strain evidence="2 3">CBS 109695</strain>
    </source>
</reference>
<protein>
    <submittedName>
        <fullName evidence="2">Uncharacterized protein</fullName>
    </submittedName>
</protein>
<accession>A0A166AG40</accession>
<evidence type="ECO:0000313" key="3">
    <source>
        <dbReference type="Proteomes" id="UP000076532"/>
    </source>
</evidence>
<evidence type="ECO:0000313" key="2">
    <source>
        <dbReference type="EMBL" id="KZP11569.1"/>
    </source>
</evidence>
<evidence type="ECO:0000256" key="1">
    <source>
        <dbReference type="SAM" id="SignalP"/>
    </source>
</evidence>
<keyword evidence="1" id="KW-0732">Signal</keyword>